<proteinExistence type="inferred from homology"/>
<keyword evidence="13" id="KW-1185">Reference proteome</keyword>
<dbReference type="CDD" id="cd00554">
    <property type="entry name" value="MECDP_synthase"/>
    <property type="match status" value="1"/>
</dbReference>
<evidence type="ECO:0000256" key="9">
    <source>
        <dbReference type="RuleBase" id="RU004395"/>
    </source>
</evidence>
<dbReference type="GO" id="GO:0016114">
    <property type="term" value="P:terpenoid biosynthetic process"/>
    <property type="evidence" value="ECO:0007669"/>
    <property type="project" value="InterPro"/>
</dbReference>
<dbReference type="UniPathway" id="UPA00056">
    <property type="reaction ID" value="UER00095"/>
</dbReference>
<evidence type="ECO:0000256" key="10">
    <source>
        <dbReference type="SAM" id="MobiDB-lite"/>
    </source>
</evidence>
<evidence type="ECO:0000256" key="8">
    <source>
        <dbReference type="HAMAP-Rule" id="MF_00107"/>
    </source>
</evidence>
<comment type="subunit">
    <text evidence="8">Homotrimer.</text>
</comment>
<evidence type="ECO:0000256" key="2">
    <source>
        <dbReference type="ARBA" id="ARBA00004709"/>
    </source>
</evidence>
<dbReference type="RefSeq" id="WP_005672908.1">
    <property type="nucleotide sequence ID" value="NZ_CP146288.1"/>
</dbReference>
<dbReference type="HAMAP" id="MF_00107">
    <property type="entry name" value="IspF"/>
    <property type="match status" value="1"/>
</dbReference>
<evidence type="ECO:0000256" key="1">
    <source>
        <dbReference type="ARBA" id="ARBA00000200"/>
    </source>
</evidence>
<comment type="function">
    <text evidence="8">Involved in the biosynthesis of isopentenyl diphosphate (IPP) and dimethylallyl diphosphate (DMAPP), two major building blocks of isoprenoid compounds. Catalyzes the conversion of 4-diphosphocytidyl-2-C-methyl-D-erythritol 2-phosphate (CDP-ME2P) to 2-C-methyl-D-erythritol 2,4-cyclodiphosphate (ME-CPP) with a corresponding release of cytidine 5-monophosphate (CMP).</text>
</comment>
<protein>
    <recommendedName>
        <fullName evidence="4 8">2-C-methyl-D-erythritol 2,4-cyclodiphosphate synthase</fullName>
        <shortName evidence="8">MECDP-synthase</shortName>
        <shortName evidence="8">MECPP-synthase</shortName>
        <shortName evidence="8">MECPS</shortName>
        <ecNumber evidence="4 8">4.6.1.12</ecNumber>
    </recommendedName>
</protein>
<name>E7RW97_9BURK</name>
<dbReference type="FunFam" id="3.30.1330.50:FF:000001">
    <property type="entry name" value="2-C-methyl-D-erythritol 2,4-cyclodiphosphate synthase"/>
    <property type="match status" value="1"/>
</dbReference>
<dbReference type="PANTHER" id="PTHR43181">
    <property type="entry name" value="2-C-METHYL-D-ERYTHRITOL 2,4-CYCLODIPHOSPHATE SYNTHASE, CHLOROPLASTIC"/>
    <property type="match status" value="1"/>
</dbReference>
<feature type="site" description="Transition state stabilizer" evidence="8">
    <location>
        <position position="168"/>
    </location>
</feature>
<dbReference type="PANTHER" id="PTHR43181:SF1">
    <property type="entry name" value="2-C-METHYL-D-ERYTHRITOL 2,4-CYCLODIPHOSPHATE SYNTHASE, CHLOROPLASTIC"/>
    <property type="match status" value="1"/>
</dbReference>
<dbReference type="SUPFAM" id="SSF69765">
    <property type="entry name" value="IpsF-like"/>
    <property type="match status" value="1"/>
</dbReference>
<feature type="binding site" evidence="8">
    <location>
        <begin position="91"/>
        <end position="93"/>
    </location>
    <ligand>
        <name>4-CDP-2-C-methyl-D-erythritol 2-phosphate</name>
        <dbReference type="ChEBI" id="CHEBI:57919"/>
    </ligand>
</feature>
<dbReference type="EC" id="4.6.1.12" evidence="4 8"/>
<dbReference type="GO" id="GO:0008685">
    <property type="term" value="F:2-C-methyl-D-erythritol 2,4-cyclodiphosphate synthase activity"/>
    <property type="evidence" value="ECO:0007669"/>
    <property type="project" value="UniProtKB-UniRule"/>
</dbReference>
<sequence length="191" mass="19687">MTANPNTPNPGASQAAPAPQTGHAPQDVGLPPDIPFRIGQGYDLHVLVEGRPLIIGGVHVEHPLGLAGHSDADVLAHAITDALLGAAGLGDIGHHFPDTDPAFKGADSMVLLKEAMAAVRARGWRLGNIDATIIAQQPKMKPWLPGMITALSAAIGCHPAQINVKAKTNEKVGTVGRCESIAALASALLVR</sequence>
<dbReference type="STRING" id="887898.HMPREF0551_0760"/>
<evidence type="ECO:0000313" key="12">
    <source>
        <dbReference type="EMBL" id="EFV95272.1"/>
    </source>
</evidence>
<comment type="cofactor">
    <cofactor evidence="8">
        <name>a divalent metal cation</name>
        <dbReference type="ChEBI" id="CHEBI:60240"/>
    </cofactor>
    <text evidence="8">Binds 1 divalent metal cation per subunit.</text>
</comment>
<comment type="similarity">
    <text evidence="3 8 9">Belongs to the IspF family.</text>
</comment>
<feature type="binding site" evidence="8">
    <location>
        <begin position="96"/>
        <end position="100"/>
    </location>
    <ligand>
        <name>4-CDP-2-C-methyl-D-erythritol 2-phosphate</name>
        <dbReference type="ChEBI" id="CHEBI:57919"/>
    </ligand>
</feature>
<dbReference type="GO" id="GO:0046872">
    <property type="term" value="F:metal ion binding"/>
    <property type="evidence" value="ECO:0007669"/>
    <property type="project" value="UniProtKB-KW"/>
</dbReference>
<evidence type="ECO:0000259" key="11">
    <source>
        <dbReference type="Pfam" id="PF02542"/>
    </source>
</evidence>
<feature type="binding site" evidence="8">
    <location>
        <begin position="43"/>
        <end position="45"/>
    </location>
    <ligand>
        <name>4-CDP-2-C-methyl-D-erythritol 2-phosphate</name>
        <dbReference type="ChEBI" id="CHEBI:57919"/>
    </ligand>
</feature>
<feature type="binding site" evidence="8">
    <location>
        <begin position="69"/>
        <end position="70"/>
    </location>
    <ligand>
        <name>4-CDP-2-C-methyl-D-erythritol 2-phosphate</name>
        <dbReference type="ChEBI" id="CHEBI:57919"/>
    </ligand>
</feature>
<feature type="compositionally biased region" description="Polar residues" evidence="10">
    <location>
        <begin position="1"/>
        <end position="12"/>
    </location>
</feature>
<evidence type="ECO:0000256" key="7">
    <source>
        <dbReference type="ARBA" id="ARBA00023239"/>
    </source>
</evidence>
<feature type="binding site" evidence="8">
    <location>
        <position position="43"/>
    </location>
    <ligand>
        <name>a divalent metal cation</name>
        <dbReference type="ChEBI" id="CHEBI:60240"/>
    </ligand>
</feature>
<comment type="caution">
    <text evidence="8">Lacks conserved residue(s) required for the propagation of feature annotation.</text>
</comment>
<dbReference type="NCBIfam" id="TIGR00151">
    <property type="entry name" value="ispF"/>
    <property type="match status" value="1"/>
</dbReference>
<feature type="binding site" evidence="8">
    <location>
        <position position="177"/>
    </location>
    <ligand>
        <name>4-CDP-2-C-methyl-D-erythritol 2-phosphate</name>
        <dbReference type="ChEBI" id="CHEBI:57919"/>
    </ligand>
</feature>
<keyword evidence="5 8" id="KW-0479">Metal-binding</keyword>
<feature type="site" description="Transition state stabilizer" evidence="8">
    <location>
        <position position="69"/>
    </location>
</feature>
<dbReference type="GO" id="GO:0019288">
    <property type="term" value="P:isopentenyl diphosphate biosynthetic process, methylerythritol 4-phosphate pathway"/>
    <property type="evidence" value="ECO:0007669"/>
    <property type="project" value="UniProtKB-UniRule"/>
</dbReference>
<dbReference type="InterPro" id="IPR036571">
    <property type="entry name" value="MECDP_synthase_sf"/>
</dbReference>
<evidence type="ECO:0000313" key="13">
    <source>
        <dbReference type="Proteomes" id="UP000011021"/>
    </source>
</evidence>
<dbReference type="Gene3D" id="3.30.1330.50">
    <property type="entry name" value="2-C-methyl-D-erythritol 2,4-cyclodiphosphate synthase"/>
    <property type="match status" value="1"/>
</dbReference>
<dbReference type="EMBL" id="AEQP01000003">
    <property type="protein sequence ID" value="EFV95272.1"/>
    <property type="molecule type" value="Genomic_DNA"/>
</dbReference>
<dbReference type="eggNOG" id="COG0245">
    <property type="taxonomic scope" value="Bacteria"/>
</dbReference>
<dbReference type="InterPro" id="IPR003526">
    <property type="entry name" value="MECDP_synthase"/>
</dbReference>
<dbReference type="Proteomes" id="UP000011021">
    <property type="component" value="Unassembled WGS sequence"/>
</dbReference>
<feature type="binding site" evidence="8">
    <location>
        <position position="45"/>
    </location>
    <ligand>
        <name>a divalent metal cation</name>
        <dbReference type="ChEBI" id="CHEBI:60240"/>
    </ligand>
</feature>
<gene>
    <name evidence="8 12" type="primary">ispF</name>
    <name evidence="12" type="ORF">HMPREF0551_0760</name>
</gene>
<keyword evidence="7 8" id="KW-0456">Lyase</keyword>
<dbReference type="InterPro" id="IPR020555">
    <property type="entry name" value="MECDP_synthase_CS"/>
</dbReference>
<comment type="catalytic activity">
    <reaction evidence="1 8 9">
        <text>4-CDP-2-C-methyl-D-erythritol 2-phosphate = 2-C-methyl-D-erythritol 2,4-cyclic diphosphate + CMP</text>
        <dbReference type="Rhea" id="RHEA:23864"/>
        <dbReference type="ChEBI" id="CHEBI:57919"/>
        <dbReference type="ChEBI" id="CHEBI:58483"/>
        <dbReference type="ChEBI" id="CHEBI:60377"/>
        <dbReference type="EC" id="4.6.1.12"/>
    </reaction>
</comment>
<dbReference type="PROSITE" id="PS01350">
    <property type="entry name" value="ISPF"/>
    <property type="match status" value="1"/>
</dbReference>
<evidence type="ECO:0000256" key="6">
    <source>
        <dbReference type="ARBA" id="ARBA00023229"/>
    </source>
</evidence>
<organism evidence="12 13">
    <name type="scientific">Lautropia mirabilis ATCC 51599</name>
    <dbReference type="NCBI Taxonomy" id="887898"/>
    <lineage>
        <taxon>Bacteria</taxon>
        <taxon>Pseudomonadati</taxon>
        <taxon>Pseudomonadota</taxon>
        <taxon>Betaproteobacteria</taxon>
        <taxon>Burkholderiales</taxon>
        <taxon>Burkholderiaceae</taxon>
        <taxon>Lautropia</taxon>
    </lineage>
</organism>
<reference evidence="12 13" key="1">
    <citation type="submission" date="2010-12" db="EMBL/GenBank/DDBJ databases">
        <authorList>
            <person name="Muzny D."/>
            <person name="Qin X."/>
            <person name="Deng J."/>
            <person name="Jiang H."/>
            <person name="Liu Y."/>
            <person name="Qu J."/>
            <person name="Song X.-Z."/>
            <person name="Zhang L."/>
            <person name="Thornton R."/>
            <person name="Coyle M."/>
            <person name="Francisco L."/>
            <person name="Jackson L."/>
            <person name="Javaid M."/>
            <person name="Korchina V."/>
            <person name="Kovar C."/>
            <person name="Mata R."/>
            <person name="Mathew T."/>
            <person name="Ngo R."/>
            <person name="Nguyen L."/>
            <person name="Nguyen N."/>
            <person name="Okwuonu G."/>
            <person name="Ongeri F."/>
            <person name="Pham C."/>
            <person name="Simmons D."/>
            <person name="Wilczek-Boney K."/>
            <person name="Hale W."/>
            <person name="Jakkamsetti A."/>
            <person name="Pham P."/>
            <person name="Ruth R."/>
            <person name="San Lucas F."/>
            <person name="Warren J."/>
            <person name="Zhang J."/>
            <person name="Zhao Z."/>
            <person name="Zhou C."/>
            <person name="Zhu D."/>
            <person name="Lee S."/>
            <person name="Bess C."/>
            <person name="Blankenburg K."/>
            <person name="Forbes L."/>
            <person name="Fu Q."/>
            <person name="Gubbala S."/>
            <person name="Hirani K."/>
            <person name="Jayaseelan J.C."/>
            <person name="Lara F."/>
            <person name="Munidasa M."/>
            <person name="Palculict T."/>
            <person name="Patil S."/>
            <person name="Pu L.-L."/>
            <person name="Saada N."/>
            <person name="Tang L."/>
            <person name="Weissenberger G."/>
            <person name="Zhu Y."/>
            <person name="Hemphill L."/>
            <person name="Shang Y."/>
            <person name="Youmans B."/>
            <person name="Ayvaz T."/>
            <person name="Ross M."/>
            <person name="Santibanez J."/>
            <person name="Aqrawi P."/>
            <person name="Gross S."/>
            <person name="Joshi V."/>
            <person name="Fowler G."/>
            <person name="Nazareth L."/>
            <person name="Reid J."/>
            <person name="Worley K."/>
            <person name="Petrosino J."/>
            <person name="Highlander S."/>
            <person name="Gibbs R."/>
        </authorList>
    </citation>
    <scope>NUCLEOTIDE SEQUENCE [LARGE SCALE GENOMIC DNA]</scope>
    <source>
        <strain evidence="12 13">ATCC 51599</strain>
    </source>
</reference>
<dbReference type="AlphaFoldDB" id="E7RW97"/>
<comment type="caution">
    <text evidence="12">The sequence shown here is derived from an EMBL/GenBank/DDBJ whole genome shotgun (WGS) entry which is preliminary data.</text>
</comment>
<comment type="pathway">
    <text evidence="2 8">Isoprenoid biosynthesis; isopentenyl diphosphate biosynthesis via DXP pathway; isopentenyl diphosphate from 1-deoxy-D-xylulose 5-phosphate: step 4/6.</text>
</comment>
<dbReference type="HOGENOM" id="CLU_084630_2_0_4"/>
<dbReference type="Pfam" id="PF02542">
    <property type="entry name" value="YgbB"/>
    <property type="match status" value="1"/>
</dbReference>
<feature type="domain" description="2-C-methyl-D-erythritol 2,4-cyclodiphosphate synthase" evidence="11">
    <location>
        <begin position="36"/>
        <end position="189"/>
    </location>
</feature>
<evidence type="ECO:0000256" key="3">
    <source>
        <dbReference type="ARBA" id="ARBA00008480"/>
    </source>
</evidence>
<keyword evidence="6 8" id="KW-0414">Isoprene biosynthesis</keyword>
<evidence type="ECO:0000256" key="5">
    <source>
        <dbReference type="ARBA" id="ARBA00022723"/>
    </source>
</evidence>
<accession>E7RW97</accession>
<feature type="binding site" evidence="8">
    <location>
        <position position="77"/>
    </location>
    <ligand>
        <name>a divalent metal cation</name>
        <dbReference type="ChEBI" id="CHEBI:60240"/>
    </ligand>
</feature>
<feature type="region of interest" description="Disordered" evidence="10">
    <location>
        <begin position="1"/>
        <end position="32"/>
    </location>
</feature>
<evidence type="ECO:0000256" key="4">
    <source>
        <dbReference type="ARBA" id="ARBA00012579"/>
    </source>
</evidence>